<keyword evidence="2" id="KW-0645">Protease</keyword>
<accession>A0A2N3LKK0</accession>
<dbReference type="PANTHER" id="PTHR43806:SF11">
    <property type="entry name" value="CEREVISIN-RELATED"/>
    <property type="match status" value="1"/>
</dbReference>
<dbReference type="OrthoDB" id="9798386at2"/>
<keyword evidence="4" id="KW-0720">Serine protease</keyword>
<dbReference type="Gene3D" id="3.40.50.200">
    <property type="entry name" value="Peptidase S8/S53 domain"/>
    <property type="match status" value="1"/>
</dbReference>
<dbReference type="InterPro" id="IPR036852">
    <property type="entry name" value="Peptidase_S8/S53_dom_sf"/>
</dbReference>
<comment type="caution">
    <text evidence="6">The sequence shown here is derived from an EMBL/GenBank/DDBJ whole genome shotgun (WGS) entry which is preliminary data.</text>
</comment>
<evidence type="ECO:0000313" key="6">
    <source>
        <dbReference type="EMBL" id="PKR85063.1"/>
    </source>
</evidence>
<comment type="similarity">
    <text evidence="1">Belongs to the peptidase S8 family.</text>
</comment>
<organism evidence="6 7">
    <name type="scientific">Heyndrickxia camelliae</name>
    <dbReference type="NCBI Taxonomy" id="1707093"/>
    <lineage>
        <taxon>Bacteria</taxon>
        <taxon>Bacillati</taxon>
        <taxon>Bacillota</taxon>
        <taxon>Bacilli</taxon>
        <taxon>Bacillales</taxon>
        <taxon>Bacillaceae</taxon>
        <taxon>Heyndrickxia</taxon>
    </lineage>
</organism>
<evidence type="ECO:0000256" key="3">
    <source>
        <dbReference type="ARBA" id="ARBA00022801"/>
    </source>
</evidence>
<sequence>MKWPSIRRFLEIPEHLTGKDVNIAIIDGKFPPHPDIATNEGRNTFLVKTSNGPCTKPQIVNPMKGEWKLANHGLCTAAAASGSGSLSNGVYSGAAPEANLYLLQISEEIQESTCNALLWLKQNWKNYNIRGAVLTIVCQVDTGLLPWQVDPVRVLCEELFSDGLLIISSSGNHQEITSGSTVSPSILNVGGIYIPDKNDKDNILPFHGSRGLTFDGKWNPDVLAPAGNVMLPFPYKNEEDKRKHFTANEDNLPIPYAREWGTSFASPIVLGFAACLWQANPEWSASQMKMAIISGGFRHPNCKELKAGVISKYSFEEAKFIWKEESVYTYWLHYKSLSEKKRLAELEVKQNIVEILMSFFPEGVSEQATDFIRKYLYHGSKKVRVAAILVLSCNLHVIKKAELEEFLQDSNIFVRMAGLYILNKYESMWKCFTNTIANLINDHNEDIRFNATRLAMRFKDEKLITSLVEGMEEDARKMRIATFGNRCKALEEITGFKVGLDTPWREGEDPYSEKRMLSRLYIARKWREYLENIYHV</sequence>
<evidence type="ECO:0000256" key="1">
    <source>
        <dbReference type="ARBA" id="ARBA00011073"/>
    </source>
</evidence>
<dbReference type="SUPFAM" id="SSF52743">
    <property type="entry name" value="Subtilisin-like"/>
    <property type="match status" value="1"/>
</dbReference>
<dbReference type="Gene3D" id="1.25.10.10">
    <property type="entry name" value="Leucine-rich Repeat Variant"/>
    <property type="match status" value="1"/>
</dbReference>
<keyword evidence="7" id="KW-1185">Reference proteome</keyword>
<name>A0A2N3LKK0_9BACI</name>
<reference evidence="6 7" key="1">
    <citation type="submission" date="2017-11" db="EMBL/GenBank/DDBJ databases">
        <title>Bacillus camelliae sp. nov., isolated from pu'er tea.</title>
        <authorList>
            <person name="Niu L."/>
        </authorList>
    </citation>
    <scope>NUCLEOTIDE SEQUENCE [LARGE SCALE GENOMIC DNA]</scope>
    <source>
        <strain evidence="6 7">7578-1</strain>
    </source>
</reference>
<dbReference type="RefSeq" id="WP_101354044.1">
    <property type="nucleotide sequence ID" value="NZ_PIQO01000006.1"/>
</dbReference>
<dbReference type="SUPFAM" id="SSF48371">
    <property type="entry name" value="ARM repeat"/>
    <property type="match status" value="1"/>
</dbReference>
<evidence type="ECO:0000259" key="5">
    <source>
        <dbReference type="Pfam" id="PF00082"/>
    </source>
</evidence>
<dbReference type="InterPro" id="IPR000209">
    <property type="entry name" value="Peptidase_S8/S53_dom"/>
</dbReference>
<dbReference type="AlphaFoldDB" id="A0A2N3LKK0"/>
<proteinExistence type="inferred from homology"/>
<evidence type="ECO:0000256" key="2">
    <source>
        <dbReference type="ARBA" id="ARBA00022670"/>
    </source>
</evidence>
<protein>
    <recommendedName>
        <fullName evidence="5">Peptidase S8/S53 domain-containing protein</fullName>
    </recommendedName>
</protein>
<dbReference type="InterPro" id="IPR011989">
    <property type="entry name" value="ARM-like"/>
</dbReference>
<feature type="domain" description="Peptidase S8/S53" evidence="5">
    <location>
        <begin position="18"/>
        <end position="293"/>
    </location>
</feature>
<evidence type="ECO:0000313" key="7">
    <source>
        <dbReference type="Proteomes" id="UP000233440"/>
    </source>
</evidence>
<dbReference type="InterPro" id="IPR050131">
    <property type="entry name" value="Peptidase_S8_subtilisin-like"/>
</dbReference>
<evidence type="ECO:0000256" key="4">
    <source>
        <dbReference type="ARBA" id="ARBA00022825"/>
    </source>
</evidence>
<gene>
    <name evidence="6" type="ORF">CWO92_09855</name>
</gene>
<dbReference type="Pfam" id="PF00082">
    <property type="entry name" value="Peptidase_S8"/>
    <property type="match status" value="1"/>
</dbReference>
<dbReference type="EMBL" id="PIQO01000006">
    <property type="protein sequence ID" value="PKR85063.1"/>
    <property type="molecule type" value="Genomic_DNA"/>
</dbReference>
<dbReference type="GO" id="GO:0006508">
    <property type="term" value="P:proteolysis"/>
    <property type="evidence" value="ECO:0007669"/>
    <property type="project" value="UniProtKB-KW"/>
</dbReference>
<dbReference type="PANTHER" id="PTHR43806">
    <property type="entry name" value="PEPTIDASE S8"/>
    <property type="match status" value="1"/>
</dbReference>
<keyword evidence="3" id="KW-0378">Hydrolase</keyword>
<dbReference type="GO" id="GO:0004252">
    <property type="term" value="F:serine-type endopeptidase activity"/>
    <property type="evidence" value="ECO:0007669"/>
    <property type="project" value="InterPro"/>
</dbReference>
<dbReference type="Proteomes" id="UP000233440">
    <property type="component" value="Unassembled WGS sequence"/>
</dbReference>
<dbReference type="InterPro" id="IPR016024">
    <property type="entry name" value="ARM-type_fold"/>
</dbReference>